<feature type="domain" description="Nudix hydrolase" evidence="2">
    <location>
        <begin position="23"/>
        <end position="163"/>
    </location>
</feature>
<evidence type="ECO:0000259" key="2">
    <source>
        <dbReference type="PROSITE" id="PS51462"/>
    </source>
</evidence>
<evidence type="ECO:0000313" key="3">
    <source>
        <dbReference type="EMBL" id="EEC57414.1"/>
    </source>
</evidence>
<dbReference type="PANTHER" id="PTHR43736:SF4">
    <property type="entry name" value="SLR1690 PROTEIN"/>
    <property type="match status" value="1"/>
</dbReference>
<dbReference type="HOGENOM" id="CLU_037162_3_0_9"/>
<dbReference type="Gene3D" id="3.90.79.10">
    <property type="entry name" value="Nucleoside Triphosphate Pyrophosphohydrolase"/>
    <property type="match status" value="1"/>
</dbReference>
<dbReference type="EMBL" id="ABVQ01000036">
    <property type="protein sequence ID" value="EEC57414.1"/>
    <property type="molecule type" value="Genomic_DNA"/>
</dbReference>
<dbReference type="PANTHER" id="PTHR43736">
    <property type="entry name" value="ADP-RIBOSE PYROPHOSPHATASE"/>
    <property type="match status" value="1"/>
</dbReference>
<proteinExistence type="predicted"/>
<dbReference type="PROSITE" id="PS51462">
    <property type="entry name" value="NUDIX"/>
    <property type="match status" value="1"/>
</dbReference>
<evidence type="ECO:0000313" key="4">
    <source>
        <dbReference type="Proteomes" id="UP000003136"/>
    </source>
</evidence>
<dbReference type="InterPro" id="IPR000086">
    <property type="entry name" value="NUDIX_hydrolase_dom"/>
</dbReference>
<dbReference type="STRING" id="483218.BACPEC_01923"/>
<dbReference type="InterPro" id="IPR020084">
    <property type="entry name" value="NUDIX_hydrolase_CS"/>
</dbReference>
<dbReference type="Pfam" id="PF00293">
    <property type="entry name" value="NUDIX"/>
    <property type="match status" value="1"/>
</dbReference>
<dbReference type="InterPro" id="IPR015797">
    <property type="entry name" value="NUDIX_hydrolase-like_dom_sf"/>
</dbReference>
<keyword evidence="1" id="KW-0378">Hydrolase</keyword>
<dbReference type="GO" id="GO:0016787">
    <property type="term" value="F:hydrolase activity"/>
    <property type="evidence" value="ECO:0007669"/>
    <property type="project" value="UniProtKB-KW"/>
</dbReference>
<reference evidence="3 4" key="1">
    <citation type="submission" date="2008-11" db="EMBL/GenBank/DDBJ databases">
        <title>Draft genome sequence of Bacteroides pectinophilus (ATCC 43243).</title>
        <authorList>
            <person name="Sudarsanam P."/>
            <person name="Ley R."/>
            <person name="Guruge J."/>
            <person name="Turnbaugh P.J."/>
            <person name="Mahowald M."/>
            <person name="Liep D."/>
            <person name="Gordon J."/>
        </authorList>
    </citation>
    <scope>NUCLEOTIDE SEQUENCE [LARGE SCALE GENOMIC DNA]</scope>
    <source>
        <strain evidence="3 4">ATCC 43243</strain>
    </source>
</reference>
<name>B7AS68_9FIRM</name>
<keyword evidence="4" id="KW-1185">Reference proteome</keyword>
<dbReference type="AlphaFoldDB" id="B7AS68"/>
<organism evidence="3 4">
    <name type="scientific">[Bacteroides] pectinophilus ATCC 43243</name>
    <dbReference type="NCBI Taxonomy" id="483218"/>
    <lineage>
        <taxon>Bacteria</taxon>
        <taxon>Bacillati</taxon>
        <taxon>Bacillota</taxon>
        <taxon>Clostridia</taxon>
        <taxon>Eubacteriales</taxon>
    </lineage>
</organism>
<dbReference type="PROSITE" id="PS00893">
    <property type="entry name" value="NUDIX_BOX"/>
    <property type="match status" value="1"/>
</dbReference>
<evidence type="ECO:0000256" key="1">
    <source>
        <dbReference type="ARBA" id="ARBA00022801"/>
    </source>
</evidence>
<dbReference type="eggNOG" id="COG1051">
    <property type="taxonomic scope" value="Bacteria"/>
</dbReference>
<reference evidence="3 4" key="2">
    <citation type="submission" date="2008-11" db="EMBL/GenBank/DDBJ databases">
        <authorList>
            <person name="Fulton L."/>
            <person name="Clifton S."/>
            <person name="Fulton B."/>
            <person name="Xu J."/>
            <person name="Minx P."/>
            <person name="Pepin K.H."/>
            <person name="Johnson M."/>
            <person name="Bhonagiri V."/>
            <person name="Nash W.E."/>
            <person name="Mardis E.R."/>
            <person name="Wilson R.K."/>
        </authorList>
    </citation>
    <scope>NUCLEOTIDE SEQUENCE [LARGE SCALE GENOMIC DNA]</scope>
    <source>
        <strain evidence="3 4">ATCC 43243</strain>
    </source>
</reference>
<dbReference type="CDD" id="cd18873">
    <property type="entry name" value="NUDIX_NadM_like"/>
    <property type="match status" value="1"/>
</dbReference>
<sequence length="174" mass="20071">MEKRNADGLTEKEFLEQYCPGDYDRPSVSVDMMILAMDKSLGSLRTLLVQRRNHPYIDCWALPGGFVGIDESAYEAACRELEEETGLKDIYLEQIYTMSQPDRDPRMRVIDIAYMALVPLKNVESMVRAGDDAKDALWFDIRMTERSLIFSNEGRGIHIEYSLKKKIFKMVSSR</sequence>
<dbReference type="Proteomes" id="UP000003136">
    <property type="component" value="Unassembled WGS sequence"/>
</dbReference>
<dbReference type="SUPFAM" id="SSF55811">
    <property type="entry name" value="Nudix"/>
    <property type="match status" value="1"/>
</dbReference>
<gene>
    <name evidence="3" type="ORF">BACPEC_01923</name>
</gene>
<accession>B7AS68</accession>
<protein>
    <recommendedName>
        <fullName evidence="2">Nudix hydrolase domain-containing protein</fullName>
    </recommendedName>
</protein>